<dbReference type="InterPro" id="IPR042070">
    <property type="entry name" value="PucR_C-HTH_sf"/>
</dbReference>
<comment type="caution">
    <text evidence="3">The sequence shown here is derived from an EMBL/GenBank/DDBJ whole genome shotgun (WGS) entry which is preliminary data.</text>
</comment>
<evidence type="ECO:0000313" key="3">
    <source>
        <dbReference type="EMBL" id="PSH54607.1"/>
    </source>
</evidence>
<dbReference type="SMART" id="SM00065">
    <property type="entry name" value="GAF"/>
    <property type="match status" value="1"/>
</dbReference>
<accession>A0A2P7AK89</accession>
<dbReference type="PANTHER" id="PTHR33744">
    <property type="entry name" value="CARBOHYDRATE DIACID REGULATOR"/>
    <property type="match status" value="1"/>
</dbReference>
<dbReference type="AlphaFoldDB" id="A0A2P7AK89"/>
<evidence type="ECO:0000313" key="4">
    <source>
        <dbReference type="Proteomes" id="UP000241158"/>
    </source>
</evidence>
<dbReference type="OrthoDB" id="8026818at2"/>
<dbReference type="EMBL" id="PGGN01000008">
    <property type="protein sequence ID" value="PSH54607.1"/>
    <property type="molecule type" value="Genomic_DNA"/>
</dbReference>
<protein>
    <recommendedName>
        <fullName evidence="2">GAF domain-containing protein</fullName>
    </recommendedName>
</protein>
<evidence type="ECO:0000256" key="1">
    <source>
        <dbReference type="SAM" id="Coils"/>
    </source>
</evidence>
<dbReference type="Gene3D" id="3.30.450.40">
    <property type="match status" value="1"/>
</dbReference>
<feature type="domain" description="GAF" evidence="2">
    <location>
        <begin position="80"/>
        <end position="231"/>
    </location>
</feature>
<dbReference type="Pfam" id="PF13185">
    <property type="entry name" value="GAF_2"/>
    <property type="match status" value="1"/>
</dbReference>
<keyword evidence="4" id="KW-1185">Reference proteome</keyword>
<dbReference type="Proteomes" id="UP000241158">
    <property type="component" value="Unassembled WGS sequence"/>
</dbReference>
<reference evidence="4" key="1">
    <citation type="submission" date="2017-11" db="EMBL/GenBank/DDBJ databases">
        <authorList>
            <person name="Kuznetsova I."/>
            <person name="Sazanova A."/>
            <person name="Chirak E."/>
            <person name="Safronova V."/>
            <person name="Willems A."/>
        </authorList>
    </citation>
    <scope>NUCLEOTIDE SEQUENCE [LARGE SCALE GENOMIC DNA]</scope>
    <source>
        <strain evidence="4">PEPV15</strain>
    </source>
</reference>
<dbReference type="InterPro" id="IPR029016">
    <property type="entry name" value="GAF-like_dom_sf"/>
</dbReference>
<evidence type="ECO:0000259" key="2">
    <source>
        <dbReference type="SMART" id="SM00065"/>
    </source>
</evidence>
<dbReference type="Gene3D" id="1.10.10.2840">
    <property type="entry name" value="PucR C-terminal helix-turn-helix domain"/>
    <property type="match status" value="1"/>
</dbReference>
<dbReference type="PANTHER" id="PTHR33744:SF1">
    <property type="entry name" value="DNA-BINDING TRANSCRIPTIONAL ACTIVATOR ADER"/>
    <property type="match status" value="1"/>
</dbReference>
<name>A0A2P7AK89_9HYPH</name>
<sequence>MNVPVKKKRIVGTTTPADRGSLGEELAARLEQILSSDSFDIASARSGLGEAASTIREQSGQQAILTALYETATEIIDVHVVGQVLQAAVNRAKVLLNSDLAYLALYDQQSKGTRVTATVGSVSSDFGSLHVPLGAGMGGKVSQLREPFFTPDYLKDERLVHLPRVDVGIKAEGVRGMVGVPLIARNQFLGALFVADRVVRHYTASEVSWLQALAALIAVALENARLFEREEASLKQTQIAYQSLNARLAASEREASIHRRIVAILERNGSLEELSSVIEKDLNATAGFVPALGGDADVPLEEKSYSSGVGDPAVLTLRVKTNAALTGSDRRILERVVQAAETLLLRKTVRGIEKALVGSAVFQRLMTAGVSVGEATAFRGELQIDLLKPCRIAAFRSGEHSPEALMSMVRQAIGDVPHLVAQSEGVALALYEEGGPVSAESLQGAINIVAGGRVAVGSVLCPEPVVNADKAVRRAINSVDLVVMLGKAGDHTADLNATPEALLLRNAEPDDVAAYIEAALGTVFAYEGSRTGELIATIRAYFAAGLNAAKAAEALGIHYKTVMQRLDRISKIAGIDFKDPRQMFRLQIALFMLGMKGS</sequence>
<dbReference type="InterPro" id="IPR025736">
    <property type="entry name" value="PucR_C-HTH_dom"/>
</dbReference>
<organism evidence="3 4">
    <name type="scientific">Phyllobacterium endophyticum</name>
    <dbReference type="NCBI Taxonomy" id="1149773"/>
    <lineage>
        <taxon>Bacteria</taxon>
        <taxon>Pseudomonadati</taxon>
        <taxon>Pseudomonadota</taxon>
        <taxon>Alphaproteobacteria</taxon>
        <taxon>Hyphomicrobiales</taxon>
        <taxon>Phyllobacteriaceae</taxon>
        <taxon>Phyllobacterium</taxon>
    </lineage>
</organism>
<proteinExistence type="predicted"/>
<dbReference type="Pfam" id="PF13556">
    <property type="entry name" value="HTH_30"/>
    <property type="match status" value="1"/>
</dbReference>
<dbReference type="InterPro" id="IPR003018">
    <property type="entry name" value="GAF"/>
</dbReference>
<feature type="coiled-coil region" evidence="1">
    <location>
        <begin position="227"/>
        <end position="254"/>
    </location>
</feature>
<dbReference type="SUPFAM" id="SSF55781">
    <property type="entry name" value="GAF domain-like"/>
    <property type="match status" value="1"/>
</dbReference>
<keyword evidence="1" id="KW-0175">Coiled coil</keyword>
<dbReference type="InterPro" id="IPR051448">
    <property type="entry name" value="CdaR-like_regulators"/>
</dbReference>
<gene>
    <name evidence="3" type="ORF">CU100_25830</name>
</gene>